<dbReference type="EMBL" id="JAVHNS010000001">
    <property type="protein sequence ID" value="KAK6363515.1"/>
    <property type="molecule type" value="Genomic_DNA"/>
</dbReference>
<dbReference type="PANTHER" id="PTHR46082:SF6">
    <property type="entry name" value="AAA+ ATPASE DOMAIN-CONTAINING PROTEIN-RELATED"/>
    <property type="match status" value="1"/>
</dbReference>
<dbReference type="AlphaFoldDB" id="A0AAV9VN55"/>
<evidence type="ECO:0000313" key="4">
    <source>
        <dbReference type="EMBL" id="KAK6363515.1"/>
    </source>
</evidence>
<feature type="domain" description="Ubiquitin-like" evidence="3">
    <location>
        <begin position="522"/>
        <end position="599"/>
    </location>
</feature>
<evidence type="ECO:0008006" key="6">
    <source>
        <dbReference type="Google" id="ProtNLM"/>
    </source>
</evidence>
<dbReference type="PANTHER" id="PTHR46082">
    <property type="entry name" value="ATP/GTP-BINDING PROTEIN-RELATED"/>
    <property type="match status" value="1"/>
</dbReference>
<dbReference type="Pfam" id="PF22893">
    <property type="entry name" value="ULD_2"/>
    <property type="match status" value="1"/>
</dbReference>
<keyword evidence="5" id="KW-1185">Reference proteome</keyword>
<dbReference type="InterPro" id="IPR054464">
    <property type="entry name" value="ULD_fung"/>
</dbReference>
<dbReference type="Gene3D" id="3.40.50.1580">
    <property type="entry name" value="Nucleoside phosphorylase domain"/>
    <property type="match status" value="1"/>
</dbReference>
<dbReference type="GO" id="GO:0009116">
    <property type="term" value="P:nucleoside metabolic process"/>
    <property type="evidence" value="ECO:0007669"/>
    <property type="project" value="InterPro"/>
</dbReference>
<dbReference type="SUPFAM" id="SSF53167">
    <property type="entry name" value="Purine and uridine phosphorylases"/>
    <property type="match status" value="1"/>
</dbReference>
<dbReference type="Proteomes" id="UP001373714">
    <property type="component" value="Unassembled WGS sequence"/>
</dbReference>
<dbReference type="InterPro" id="IPR053137">
    <property type="entry name" value="NLR-like"/>
</dbReference>
<evidence type="ECO:0000256" key="1">
    <source>
        <dbReference type="SAM" id="MobiDB-lite"/>
    </source>
</evidence>
<organism evidence="4 5">
    <name type="scientific">Orbilia blumenaviensis</name>
    <dbReference type="NCBI Taxonomy" id="1796055"/>
    <lineage>
        <taxon>Eukaryota</taxon>
        <taxon>Fungi</taxon>
        <taxon>Dikarya</taxon>
        <taxon>Ascomycota</taxon>
        <taxon>Pezizomycotina</taxon>
        <taxon>Orbiliomycetes</taxon>
        <taxon>Orbiliales</taxon>
        <taxon>Orbiliaceae</taxon>
        <taxon>Orbilia</taxon>
    </lineage>
</organism>
<evidence type="ECO:0000259" key="2">
    <source>
        <dbReference type="Pfam" id="PF01048"/>
    </source>
</evidence>
<evidence type="ECO:0000259" key="3">
    <source>
        <dbReference type="Pfam" id="PF22893"/>
    </source>
</evidence>
<dbReference type="InterPro" id="IPR000845">
    <property type="entry name" value="Nucleoside_phosphorylase_d"/>
</dbReference>
<reference evidence="4 5" key="1">
    <citation type="submission" date="2019-10" db="EMBL/GenBank/DDBJ databases">
        <authorList>
            <person name="Palmer J.M."/>
        </authorList>
    </citation>
    <scope>NUCLEOTIDE SEQUENCE [LARGE SCALE GENOMIC DNA]</scope>
    <source>
        <strain evidence="4 5">TWF730</strain>
    </source>
</reference>
<name>A0AAV9VN55_9PEZI</name>
<sequence>MAQPSRPDKREGFEIAIICALPVERDAVEAFLDEEYETDGFSYGKAPGDCNAYTIGRIGNQHIVLTYMPGMGKIISAAAAFGIRTSFEGIKICFLVGICGGAPRTADGTEIFLGDVIISKAVIQADFGRQNPSGFRRKDTIEDNLARANPEIRAFIGKISGLRSCQRLADKTALYLREFQKNNRFQNFKYPGAQNDKLYPANYQHRHHNLGSSPICLKCQGQDEACETALASSCAELGCDDGLSIRYDPVRKAPASHSGETQEPRKLSIHYGRIASEDSVMKSGEHRDKIVAEEEVIAFEMEGAGAWDYLPTIIVKSVCDYADSHKNKDWQGYSAISAAACTKAVLEVWRCATKPPKATISLDNIAAPPKNHTVFDDSVLPEQVRALQEDINYNLRHSSNSKVLELWALDSPVTIKIISDITKILRENGWGPQVYEDLLGFLYLLQLVKVGSLNPNVGSDSAPAAESYAQYRDRHTRHADIATLCFQLLFKELICLLGIKFIILLHIIWDYGSKVPKLLSGADIVLEDVLGQEMRLPYRKYRHWEKFNNFLKIRFKDRPGQRYVDSGQFLLYDYQNSKLLSRRWHELVPNSKVVMSIIIDRLFDRNSCPRCFKVDYGTNSMTNTICCGLIYSNLDDGDRDGKPLNTSNIRAESPRPLIMQVDERLEQDATGDGESLRQHNSQGRKEQRGSDSAPAYDHELERFTRVDFQVVISSKPLCSLIKGLGDIVWSMFKIFNNHGHQAHHSSPPGKSSVLFMIEICGVVVVVTAAPGAPGVQAPGIHAPGIQASGGQDPCIQAPCIQAPGVQASAGHIEIELFSLTQSAAPISVAAPVARRSVDADGLPV</sequence>
<protein>
    <recommendedName>
        <fullName evidence="6">Nucleoside phosphorylase domain-containing protein</fullName>
    </recommendedName>
</protein>
<dbReference type="InterPro" id="IPR035994">
    <property type="entry name" value="Nucleoside_phosphorylase_sf"/>
</dbReference>
<feature type="domain" description="Nucleoside phosphorylase" evidence="2">
    <location>
        <begin position="14"/>
        <end position="137"/>
    </location>
</feature>
<dbReference type="Pfam" id="PF01048">
    <property type="entry name" value="PNP_UDP_1"/>
    <property type="match status" value="1"/>
</dbReference>
<evidence type="ECO:0000313" key="5">
    <source>
        <dbReference type="Proteomes" id="UP001373714"/>
    </source>
</evidence>
<accession>A0AAV9VN55</accession>
<gene>
    <name evidence="4" type="ORF">TWF730_000947</name>
</gene>
<dbReference type="GO" id="GO:0003824">
    <property type="term" value="F:catalytic activity"/>
    <property type="evidence" value="ECO:0007669"/>
    <property type="project" value="InterPro"/>
</dbReference>
<feature type="region of interest" description="Disordered" evidence="1">
    <location>
        <begin position="668"/>
        <end position="696"/>
    </location>
</feature>
<comment type="caution">
    <text evidence="4">The sequence shown here is derived from an EMBL/GenBank/DDBJ whole genome shotgun (WGS) entry which is preliminary data.</text>
</comment>
<proteinExistence type="predicted"/>